<evidence type="ECO:0000256" key="10">
    <source>
        <dbReference type="ARBA" id="ARBA00022692"/>
    </source>
</evidence>
<dbReference type="GO" id="GO:0008818">
    <property type="term" value="F:cobalamin 5'-phosphate synthase activity"/>
    <property type="evidence" value="ECO:0007669"/>
    <property type="project" value="UniProtKB-UniRule"/>
</dbReference>
<evidence type="ECO:0000256" key="2">
    <source>
        <dbReference type="ARBA" id="ARBA00004651"/>
    </source>
</evidence>
<feature type="transmembrane region" description="Helical" evidence="19">
    <location>
        <begin position="233"/>
        <end position="251"/>
    </location>
</feature>
<organism evidence="20 21">
    <name type="scientific">Ornatilinea apprima</name>
    <dbReference type="NCBI Taxonomy" id="1134406"/>
    <lineage>
        <taxon>Bacteria</taxon>
        <taxon>Bacillati</taxon>
        <taxon>Chloroflexota</taxon>
        <taxon>Anaerolineae</taxon>
        <taxon>Anaerolineales</taxon>
        <taxon>Anaerolineaceae</taxon>
        <taxon>Ornatilinea</taxon>
    </lineage>
</organism>
<dbReference type="InterPro" id="IPR003805">
    <property type="entry name" value="CobS"/>
</dbReference>
<dbReference type="STRING" id="1134406.ADN00_05505"/>
<evidence type="ECO:0000256" key="16">
    <source>
        <dbReference type="ARBA" id="ARBA00032853"/>
    </source>
</evidence>
<keyword evidence="21" id="KW-1185">Reference proteome</keyword>
<evidence type="ECO:0000256" key="12">
    <source>
        <dbReference type="ARBA" id="ARBA00022989"/>
    </source>
</evidence>
<dbReference type="PATRIC" id="fig|1134406.4.peg.1578"/>
<dbReference type="Proteomes" id="UP000050417">
    <property type="component" value="Unassembled WGS sequence"/>
</dbReference>
<evidence type="ECO:0000256" key="1">
    <source>
        <dbReference type="ARBA" id="ARBA00001946"/>
    </source>
</evidence>
<comment type="subcellular location">
    <subcellularLocation>
        <location evidence="2 19">Cell membrane</location>
        <topology evidence="2 19">Multi-pass membrane protein</topology>
    </subcellularLocation>
</comment>
<keyword evidence="10 19" id="KW-0812">Transmembrane</keyword>
<accession>A0A0P6Y047</accession>
<comment type="pathway">
    <text evidence="3 19">Cofactor biosynthesis; adenosylcobalamin biosynthesis; adenosylcobalamin from cob(II)yrinate a,c-diamide: step 7/7.</text>
</comment>
<dbReference type="PANTHER" id="PTHR34148">
    <property type="entry name" value="ADENOSYLCOBINAMIDE-GDP RIBAZOLETRANSFERASE"/>
    <property type="match status" value="1"/>
</dbReference>
<evidence type="ECO:0000256" key="14">
    <source>
        <dbReference type="ARBA" id="ARBA00025228"/>
    </source>
</evidence>
<feature type="transmembrane region" description="Helical" evidence="19">
    <location>
        <begin position="174"/>
        <end position="198"/>
    </location>
</feature>
<gene>
    <name evidence="19" type="primary">cobS</name>
    <name evidence="20" type="ORF">ADN00_05505</name>
</gene>
<feature type="transmembrane region" description="Helical" evidence="19">
    <location>
        <begin position="44"/>
        <end position="62"/>
    </location>
</feature>
<evidence type="ECO:0000256" key="13">
    <source>
        <dbReference type="ARBA" id="ARBA00023136"/>
    </source>
</evidence>
<feature type="transmembrane region" description="Helical" evidence="19">
    <location>
        <begin position="204"/>
        <end position="221"/>
    </location>
</feature>
<evidence type="ECO:0000256" key="9">
    <source>
        <dbReference type="ARBA" id="ARBA00022679"/>
    </source>
</evidence>
<keyword evidence="11 19" id="KW-0460">Magnesium</keyword>
<protein>
    <recommendedName>
        <fullName evidence="6 19">Adenosylcobinamide-GDP ribazoletransferase</fullName>
        <ecNumber evidence="5 19">2.7.8.26</ecNumber>
    </recommendedName>
    <alternativeName>
        <fullName evidence="16 19">Cobalamin synthase</fullName>
    </alternativeName>
    <alternativeName>
        <fullName evidence="15 19">Cobalamin-5'-phosphate synthase</fullName>
    </alternativeName>
</protein>
<feature type="transmembrane region" description="Helical" evidence="19">
    <location>
        <begin position="142"/>
        <end position="162"/>
    </location>
</feature>
<keyword evidence="9 19" id="KW-0808">Transferase</keyword>
<dbReference type="Pfam" id="PF02654">
    <property type="entry name" value="CobS"/>
    <property type="match status" value="1"/>
</dbReference>
<dbReference type="NCBIfam" id="TIGR00317">
    <property type="entry name" value="cobS"/>
    <property type="match status" value="1"/>
</dbReference>
<feature type="transmembrane region" description="Helical" evidence="19">
    <location>
        <begin position="116"/>
        <end position="136"/>
    </location>
</feature>
<sequence>MAKRFHLASFLKGFRTALGFLTILPVPAAPDVNNKALAEALPWFPWAGCIVGAAAAAAAYLLSRVFSPLTASVMSAAVWALITGGLHLDGLADCCDGLLVSAPRERRLEIMKDPRLGGFGATGLFLFLLLKVAVLQTVIERSAWSVILLAAAAGRSAVYLALSQPSARPGGLGAQVRSGVSWAGILFGLIPLIGLVVWLDWPGLGAAAAGGLMCAGVLWLARNRIGGVTGDVHGMIIELVEVVVLLVYPLLLI</sequence>
<dbReference type="OrthoDB" id="9794626at2"/>
<evidence type="ECO:0000256" key="19">
    <source>
        <dbReference type="HAMAP-Rule" id="MF_00719"/>
    </source>
</evidence>
<dbReference type="HAMAP" id="MF_00719">
    <property type="entry name" value="CobS"/>
    <property type="match status" value="1"/>
</dbReference>
<comment type="function">
    <text evidence="14 19">Joins adenosylcobinamide-GDP and alpha-ribazole to generate adenosylcobalamin (Ado-cobalamin). Also synthesizes adenosylcobalamin 5'-phosphate from adenosylcobinamide-GDP and alpha-ribazole 5'-phosphate.</text>
</comment>
<evidence type="ECO:0000256" key="18">
    <source>
        <dbReference type="ARBA" id="ARBA00049504"/>
    </source>
</evidence>
<comment type="similarity">
    <text evidence="4 19">Belongs to the CobS family.</text>
</comment>
<evidence type="ECO:0000256" key="11">
    <source>
        <dbReference type="ARBA" id="ARBA00022842"/>
    </source>
</evidence>
<comment type="catalytic activity">
    <reaction evidence="18 19">
        <text>alpha-ribazole 5'-phosphate + adenosylcob(III)inamide-GDP = adenosylcob(III)alamin 5'-phosphate + GMP + H(+)</text>
        <dbReference type="Rhea" id="RHEA:23560"/>
        <dbReference type="ChEBI" id="CHEBI:15378"/>
        <dbReference type="ChEBI" id="CHEBI:57918"/>
        <dbReference type="ChEBI" id="CHEBI:58115"/>
        <dbReference type="ChEBI" id="CHEBI:60487"/>
        <dbReference type="ChEBI" id="CHEBI:60493"/>
        <dbReference type="EC" id="2.7.8.26"/>
    </reaction>
</comment>
<evidence type="ECO:0000256" key="7">
    <source>
        <dbReference type="ARBA" id="ARBA00022475"/>
    </source>
</evidence>
<comment type="catalytic activity">
    <reaction evidence="17 19">
        <text>alpha-ribazole + adenosylcob(III)inamide-GDP = adenosylcob(III)alamin + GMP + H(+)</text>
        <dbReference type="Rhea" id="RHEA:16049"/>
        <dbReference type="ChEBI" id="CHEBI:10329"/>
        <dbReference type="ChEBI" id="CHEBI:15378"/>
        <dbReference type="ChEBI" id="CHEBI:18408"/>
        <dbReference type="ChEBI" id="CHEBI:58115"/>
        <dbReference type="ChEBI" id="CHEBI:60487"/>
        <dbReference type="EC" id="2.7.8.26"/>
    </reaction>
</comment>
<dbReference type="EMBL" id="LGCL01000016">
    <property type="protein sequence ID" value="KPL78703.1"/>
    <property type="molecule type" value="Genomic_DNA"/>
</dbReference>
<keyword evidence="7 19" id="KW-1003">Cell membrane</keyword>
<comment type="cofactor">
    <cofactor evidence="1 19">
        <name>Mg(2+)</name>
        <dbReference type="ChEBI" id="CHEBI:18420"/>
    </cofactor>
</comment>
<dbReference type="EC" id="2.7.8.26" evidence="5 19"/>
<name>A0A0P6Y047_9CHLR</name>
<keyword evidence="8 19" id="KW-0169">Cobalamin biosynthesis</keyword>
<dbReference type="GO" id="GO:0005886">
    <property type="term" value="C:plasma membrane"/>
    <property type="evidence" value="ECO:0007669"/>
    <property type="project" value="UniProtKB-SubCell"/>
</dbReference>
<comment type="caution">
    <text evidence="20">The sequence shown here is derived from an EMBL/GenBank/DDBJ whole genome shotgun (WGS) entry which is preliminary data.</text>
</comment>
<dbReference type="UniPathway" id="UPA00148">
    <property type="reaction ID" value="UER00238"/>
</dbReference>
<dbReference type="AlphaFoldDB" id="A0A0P6Y047"/>
<evidence type="ECO:0000256" key="8">
    <source>
        <dbReference type="ARBA" id="ARBA00022573"/>
    </source>
</evidence>
<evidence type="ECO:0000256" key="5">
    <source>
        <dbReference type="ARBA" id="ARBA00013200"/>
    </source>
</evidence>
<evidence type="ECO:0000256" key="15">
    <source>
        <dbReference type="ARBA" id="ARBA00032605"/>
    </source>
</evidence>
<reference evidence="20 21" key="1">
    <citation type="submission" date="2015-07" db="EMBL/GenBank/DDBJ databases">
        <title>Genome sequence of Ornatilinea apprima DSM 23815.</title>
        <authorList>
            <person name="Hemp J."/>
            <person name="Ward L.M."/>
            <person name="Pace L.A."/>
            <person name="Fischer W.W."/>
        </authorList>
    </citation>
    <scope>NUCLEOTIDE SEQUENCE [LARGE SCALE GENOMIC DNA]</scope>
    <source>
        <strain evidence="20 21">P3M-1</strain>
    </source>
</reference>
<dbReference type="GO" id="GO:0009236">
    <property type="term" value="P:cobalamin biosynthetic process"/>
    <property type="evidence" value="ECO:0007669"/>
    <property type="project" value="UniProtKB-UniRule"/>
</dbReference>
<evidence type="ECO:0000313" key="20">
    <source>
        <dbReference type="EMBL" id="KPL78703.1"/>
    </source>
</evidence>
<evidence type="ECO:0000256" key="6">
    <source>
        <dbReference type="ARBA" id="ARBA00015850"/>
    </source>
</evidence>
<keyword evidence="13 19" id="KW-0472">Membrane</keyword>
<dbReference type="GO" id="GO:0051073">
    <property type="term" value="F:adenosylcobinamide-GDP ribazoletransferase activity"/>
    <property type="evidence" value="ECO:0007669"/>
    <property type="project" value="UniProtKB-UniRule"/>
</dbReference>
<evidence type="ECO:0000256" key="17">
    <source>
        <dbReference type="ARBA" id="ARBA00048623"/>
    </source>
</evidence>
<dbReference type="RefSeq" id="WP_075061972.1">
    <property type="nucleotide sequence ID" value="NZ_LGCL01000016.1"/>
</dbReference>
<evidence type="ECO:0000256" key="4">
    <source>
        <dbReference type="ARBA" id="ARBA00010561"/>
    </source>
</evidence>
<proteinExistence type="inferred from homology"/>
<keyword evidence="12 19" id="KW-1133">Transmembrane helix</keyword>
<dbReference type="PANTHER" id="PTHR34148:SF1">
    <property type="entry name" value="ADENOSYLCOBINAMIDE-GDP RIBAZOLETRANSFERASE"/>
    <property type="match status" value="1"/>
</dbReference>
<evidence type="ECO:0000256" key="3">
    <source>
        <dbReference type="ARBA" id="ARBA00004663"/>
    </source>
</evidence>
<evidence type="ECO:0000313" key="21">
    <source>
        <dbReference type="Proteomes" id="UP000050417"/>
    </source>
</evidence>